<keyword evidence="2" id="KW-0663">Pyridoxal phosphate</keyword>
<dbReference type="GO" id="GO:0008483">
    <property type="term" value="F:transaminase activity"/>
    <property type="evidence" value="ECO:0007669"/>
    <property type="project" value="UniProtKB-KW"/>
</dbReference>
<feature type="region of interest" description="Disordered" evidence="3">
    <location>
        <begin position="332"/>
        <end position="353"/>
    </location>
</feature>
<evidence type="ECO:0000256" key="1">
    <source>
        <dbReference type="ARBA" id="ARBA00001933"/>
    </source>
</evidence>
<proteinExistence type="inferred from homology"/>
<reference evidence="4 5" key="1">
    <citation type="submission" date="2019-03" db="EMBL/GenBank/DDBJ databases">
        <title>Genome Sequencing and Assembly of Various Microbes Isolated from Partially Reclaimed Soil and Acid Mine Drainage (AMD) Site.</title>
        <authorList>
            <person name="Steinbock B."/>
            <person name="Bechtold R."/>
            <person name="Sevigny J.L."/>
            <person name="Thomas D."/>
            <person name="Cuthill L.R."/>
            <person name="Aveiro Johannsen E.J."/>
            <person name="Thomas K."/>
            <person name="Ghosh A."/>
        </authorList>
    </citation>
    <scope>NUCLEOTIDE SEQUENCE [LARGE SCALE GENOMIC DNA]</scope>
    <source>
        <strain evidence="4 5">F-B2</strain>
    </source>
</reference>
<dbReference type="InterPro" id="IPR015424">
    <property type="entry name" value="PyrdxlP-dep_Trfase"/>
</dbReference>
<dbReference type="EMBL" id="SMZX01000001">
    <property type="protein sequence ID" value="TDL45558.1"/>
    <property type="molecule type" value="Genomic_DNA"/>
</dbReference>
<evidence type="ECO:0000256" key="3">
    <source>
        <dbReference type="SAM" id="MobiDB-lite"/>
    </source>
</evidence>
<dbReference type="InterPro" id="IPR015422">
    <property type="entry name" value="PyrdxlP-dep_Trfase_small"/>
</dbReference>
<dbReference type="GO" id="GO:0030170">
    <property type="term" value="F:pyridoxal phosphate binding"/>
    <property type="evidence" value="ECO:0007669"/>
    <property type="project" value="TreeGrafter"/>
</dbReference>
<comment type="caution">
    <text evidence="4">The sequence shown here is derived from an EMBL/GenBank/DDBJ whole genome shotgun (WGS) entry which is preliminary data.</text>
</comment>
<dbReference type="PANTHER" id="PTHR30244:SF34">
    <property type="entry name" value="DTDP-4-AMINO-4,6-DIDEOXYGALACTOSE TRANSAMINASE"/>
    <property type="match status" value="1"/>
</dbReference>
<dbReference type="PANTHER" id="PTHR30244">
    <property type="entry name" value="TRANSAMINASE"/>
    <property type="match status" value="1"/>
</dbReference>
<organism evidence="4 5">
    <name type="scientific">Microbacterium oleivorans</name>
    <dbReference type="NCBI Taxonomy" id="273677"/>
    <lineage>
        <taxon>Bacteria</taxon>
        <taxon>Bacillati</taxon>
        <taxon>Actinomycetota</taxon>
        <taxon>Actinomycetes</taxon>
        <taxon>Micrococcales</taxon>
        <taxon>Microbacteriaceae</taxon>
        <taxon>Microbacterium</taxon>
    </lineage>
</organism>
<dbReference type="InterPro" id="IPR000653">
    <property type="entry name" value="DegT/StrS_aminotransferase"/>
</dbReference>
<name>A0A4R5YKS2_9MICO</name>
<comment type="similarity">
    <text evidence="2">Belongs to the DegT/DnrJ/EryC1 family.</text>
</comment>
<protein>
    <submittedName>
        <fullName evidence="4">DegT/DnrJ/EryC1/StrS aminotransferase family protein</fullName>
    </submittedName>
</protein>
<evidence type="ECO:0000256" key="2">
    <source>
        <dbReference type="RuleBase" id="RU004508"/>
    </source>
</evidence>
<dbReference type="PIRSF" id="PIRSF000390">
    <property type="entry name" value="PLP_StrS"/>
    <property type="match status" value="1"/>
</dbReference>
<accession>A0A4R5YKS2</accession>
<dbReference type="SUPFAM" id="SSF53383">
    <property type="entry name" value="PLP-dependent transferases"/>
    <property type="match status" value="1"/>
</dbReference>
<dbReference type="Gene3D" id="3.40.640.10">
    <property type="entry name" value="Type I PLP-dependent aspartate aminotransferase-like (Major domain)"/>
    <property type="match status" value="1"/>
</dbReference>
<evidence type="ECO:0000313" key="4">
    <source>
        <dbReference type="EMBL" id="TDL45558.1"/>
    </source>
</evidence>
<dbReference type="Proteomes" id="UP000295633">
    <property type="component" value="Unassembled WGS sequence"/>
</dbReference>
<sequence>MTIVAESIIEVMVPCLGPEEAEAVARVVAGGWIAEGLTVARFEEEFARVMRAPYAVAVASGSAALQLALIVAGVRPGDDVVVPSLAFIATANAVRHVGATPVFADVDPHTGTVTGATIESVLTPVTTAVVVVDHAGIPVDLEDIRDVTDPLGIIVIEDAACAAGSTYRARPVGATAEVTAWSFSDRSLLTTGEGGMLSTSHARWATRARRLRGHAKDAAAQDGGDVLPPPAEEYVEVGWDCRMTDLQAAVGLVQLMRLPAILRRRREIADRYRRELQGVPGLRLVADPAWGTGNDLDLWVEVERVYPLERDQLLAALHDAGVFARRGTPAAHRQAPYRSLTPPEGLPGTDRLTDGTLVLPVHHALTDAEQGRVIALLTGTRRAVATAAEIVR</sequence>
<keyword evidence="4" id="KW-0808">Transferase</keyword>
<comment type="cofactor">
    <cofactor evidence="1">
        <name>pyridoxal 5'-phosphate</name>
        <dbReference type="ChEBI" id="CHEBI:597326"/>
    </cofactor>
</comment>
<dbReference type="GO" id="GO:0000271">
    <property type="term" value="P:polysaccharide biosynthetic process"/>
    <property type="evidence" value="ECO:0007669"/>
    <property type="project" value="TreeGrafter"/>
</dbReference>
<dbReference type="RefSeq" id="WP_133398732.1">
    <property type="nucleotide sequence ID" value="NZ_SMZX01000001.1"/>
</dbReference>
<keyword evidence="4" id="KW-0032">Aminotransferase</keyword>
<evidence type="ECO:0000313" key="5">
    <source>
        <dbReference type="Proteomes" id="UP000295633"/>
    </source>
</evidence>
<dbReference type="AlphaFoldDB" id="A0A4R5YKS2"/>
<dbReference type="Pfam" id="PF01041">
    <property type="entry name" value="DegT_DnrJ_EryC1"/>
    <property type="match status" value="1"/>
</dbReference>
<dbReference type="Gene3D" id="3.90.1150.10">
    <property type="entry name" value="Aspartate Aminotransferase, domain 1"/>
    <property type="match status" value="1"/>
</dbReference>
<dbReference type="CDD" id="cd00616">
    <property type="entry name" value="AHBA_syn"/>
    <property type="match status" value="1"/>
</dbReference>
<dbReference type="InterPro" id="IPR015421">
    <property type="entry name" value="PyrdxlP-dep_Trfase_major"/>
</dbReference>
<gene>
    <name evidence="4" type="ORF">E2R54_03630</name>
</gene>